<evidence type="ECO:0000313" key="5">
    <source>
        <dbReference type="Proteomes" id="UP000324222"/>
    </source>
</evidence>
<dbReference type="GO" id="GO:0005634">
    <property type="term" value="C:nucleus"/>
    <property type="evidence" value="ECO:0007669"/>
    <property type="project" value="TreeGrafter"/>
</dbReference>
<gene>
    <name evidence="4" type="ORF">E2C01_000933</name>
</gene>
<keyword evidence="5" id="KW-1185">Reference proteome</keyword>
<dbReference type="Gene3D" id="2.170.270.10">
    <property type="entry name" value="SET domain"/>
    <property type="match status" value="1"/>
</dbReference>
<evidence type="ECO:0000256" key="3">
    <source>
        <dbReference type="ARBA" id="ARBA00022691"/>
    </source>
</evidence>
<evidence type="ECO:0000313" key="4">
    <source>
        <dbReference type="EMBL" id="MPC08348.1"/>
    </source>
</evidence>
<name>A0A5B7CGE9_PORTR</name>
<evidence type="ECO:0000256" key="2">
    <source>
        <dbReference type="ARBA" id="ARBA00022679"/>
    </source>
</evidence>
<dbReference type="AlphaFoldDB" id="A0A5B7CGE9"/>
<reference evidence="4 5" key="1">
    <citation type="submission" date="2019-05" db="EMBL/GenBank/DDBJ databases">
        <title>Another draft genome of Portunus trituberculatus and its Hox gene families provides insights of decapod evolution.</title>
        <authorList>
            <person name="Jeong J.-H."/>
            <person name="Song I."/>
            <person name="Kim S."/>
            <person name="Choi T."/>
            <person name="Kim D."/>
            <person name="Ryu S."/>
            <person name="Kim W."/>
        </authorList>
    </citation>
    <scope>NUCLEOTIDE SEQUENCE [LARGE SCALE GENOMIC DNA]</scope>
    <source>
        <tissue evidence="4">Muscle</tissue>
    </source>
</reference>
<dbReference type="InterPro" id="IPR046341">
    <property type="entry name" value="SET_dom_sf"/>
</dbReference>
<keyword evidence="2" id="KW-0808">Transferase</keyword>
<dbReference type="GO" id="GO:0032259">
    <property type="term" value="P:methylation"/>
    <property type="evidence" value="ECO:0007669"/>
    <property type="project" value="UniProtKB-KW"/>
</dbReference>
<dbReference type="OrthoDB" id="62495at2759"/>
<dbReference type="GO" id="GO:0042826">
    <property type="term" value="F:histone deacetylase binding"/>
    <property type="evidence" value="ECO:0007669"/>
    <property type="project" value="TreeGrafter"/>
</dbReference>
<dbReference type="EMBL" id="VSRR010000026">
    <property type="protein sequence ID" value="MPC08348.1"/>
    <property type="molecule type" value="Genomic_DNA"/>
</dbReference>
<sequence>MEWAESACYPAALRHKLLVRRCRCYLSLDNIKKAREVLEVCNNHVHLVPLEAKDKYETEVADLKQKIENHVPTNSTITPQEDLQQPSLYVGENKTVKYITNAFEMRENDKFGRHIVAVEEVSKGCEVFVEKPYAAILLPEHHKTHCHTCFSRLLTSFPEEVVEGKVAGFGEKGVYNGPDLIDKYRAVFHLLPHFNSCLLEDQLQYCLDHIIVARLEKNGKRH</sequence>
<accession>A0A5B7CGE9</accession>
<comment type="caution">
    <text evidence="4">The sequence shown here is derived from an EMBL/GenBank/DDBJ whole genome shotgun (WGS) entry which is preliminary data.</text>
</comment>
<dbReference type="InterPro" id="IPR052097">
    <property type="entry name" value="SET-MYND_domain_protein"/>
</dbReference>
<protein>
    <submittedName>
        <fullName evidence="4">Uncharacterized protein</fullName>
    </submittedName>
</protein>
<keyword evidence="1" id="KW-0489">Methyltransferase</keyword>
<dbReference type="Proteomes" id="UP000324222">
    <property type="component" value="Unassembled WGS sequence"/>
</dbReference>
<evidence type="ECO:0000256" key="1">
    <source>
        <dbReference type="ARBA" id="ARBA00022603"/>
    </source>
</evidence>
<organism evidence="4 5">
    <name type="scientific">Portunus trituberculatus</name>
    <name type="common">Swimming crab</name>
    <name type="synonym">Neptunus trituberculatus</name>
    <dbReference type="NCBI Taxonomy" id="210409"/>
    <lineage>
        <taxon>Eukaryota</taxon>
        <taxon>Metazoa</taxon>
        <taxon>Ecdysozoa</taxon>
        <taxon>Arthropoda</taxon>
        <taxon>Crustacea</taxon>
        <taxon>Multicrustacea</taxon>
        <taxon>Malacostraca</taxon>
        <taxon>Eumalacostraca</taxon>
        <taxon>Eucarida</taxon>
        <taxon>Decapoda</taxon>
        <taxon>Pleocyemata</taxon>
        <taxon>Brachyura</taxon>
        <taxon>Eubrachyura</taxon>
        <taxon>Portunoidea</taxon>
        <taxon>Portunidae</taxon>
        <taxon>Portuninae</taxon>
        <taxon>Portunus</taxon>
    </lineage>
</organism>
<dbReference type="PANTHER" id="PTHR46165">
    <property type="entry name" value="SET AND MYND DOMAIN-CONTAINING PROTEIN 4"/>
    <property type="match status" value="1"/>
</dbReference>
<keyword evidence="3" id="KW-0949">S-adenosyl-L-methionine</keyword>
<dbReference type="GO" id="GO:0008168">
    <property type="term" value="F:methyltransferase activity"/>
    <property type="evidence" value="ECO:0007669"/>
    <property type="project" value="UniProtKB-KW"/>
</dbReference>
<dbReference type="PANTHER" id="PTHR46165:SF2">
    <property type="entry name" value="SET AND MYND DOMAIN-CONTAINING PROTEIN 4"/>
    <property type="match status" value="1"/>
</dbReference>
<dbReference type="GO" id="GO:0005737">
    <property type="term" value="C:cytoplasm"/>
    <property type="evidence" value="ECO:0007669"/>
    <property type="project" value="TreeGrafter"/>
</dbReference>
<proteinExistence type="predicted"/>